<sequence length="141" mass="15940">MKLNLRADSVAHQVLMMLVSEPKGCLHVSAFFDLLKGKSSTTHGTRIINRCGRIISERMATVKAEMWTITERGRRQLVEPDSMDFDVSNPTLITPSRTIRPFRPLQLKQNKQPYRAGSNDYSLIPSLFGDVRKLPNGEVVD</sequence>
<organism evidence="1 2">
    <name type="scientific">Solimicrobium silvestre</name>
    <dbReference type="NCBI Taxonomy" id="2099400"/>
    <lineage>
        <taxon>Bacteria</taxon>
        <taxon>Pseudomonadati</taxon>
        <taxon>Pseudomonadota</taxon>
        <taxon>Betaproteobacteria</taxon>
        <taxon>Burkholderiales</taxon>
        <taxon>Oxalobacteraceae</taxon>
        <taxon>Solimicrobium</taxon>
    </lineage>
</organism>
<protein>
    <submittedName>
        <fullName evidence="1">Uncharacterized protein</fullName>
    </submittedName>
</protein>
<dbReference type="RefSeq" id="WP_105531815.1">
    <property type="nucleotide sequence ID" value="NZ_PUGF01000009.1"/>
</dbReference>
<keyword evidence="2" id="KW-1185">Reference proteome</keyword>
<dbReference type="EMBL" id="PUGF01000009">
    <property type="protein sequence ID" value="PRC93074.1"/>
    <property type="molecule type" value="Genomic_DNA"/>
</dbReference>
<dbReference type="AlphaFoldDB" id="A0A2S9GZB8"/>
<evidence type="ECO:0000313" key="2">
    <source>
        <dbReference type="Proteomes" id="UP000237839"/>
    </source>
</evidence>
<proteinExistence type="predicted"/>
<name>A0A2S9GZB8_9BURK</name>
<reference evidence="1 2" key="1">
    <citation type="submission" date="2018-02" db="EMBL/GenBank/DDBJ databases">
        <title>Solimicrobium silvestre gen. nov., sp. nov., isolated from alpine forest soil.</title>
        <authorList>
            <person name="Margesin R."/>
            <person name="Albuquerque L."/>
            <person name="Zhang D.-C."/>
            <person name="Froufe H.J.C."/>
            <person name="Severino R."/>
            <person name="Roxo I."/>
            <person name="Egas C."/>
            <person name="Da Costa M.S."/>
        </authorList>
    </citation>
    <scope>NUCLEOTIDE SEQUENCE [LARGE SCALE GENOMIC DNA]</scope>
    <source>
        <strain evidence="1 2">S20-91</strain>
    </source>
</reference>
<evidence type="ECO:0000313" key="1">
    <source>
        <dbReference type="EMBL" id="PRC93074.1"/>
    </source>
</evidence>
<comment type="caution">
    <text evidence="1">The sequence shown here is derived from an EMBL/GenBank/DDBJ whole genome shotgun (WGS) entry which is preliminary data.</text>
</comment>
<accession>A0A2S9GZB8</accession>
<gene>
    <name evidence="1" type="ORF">S2091_2160</name>
</gene>
<dbReference type="Proteomes" id="UP000237839">
    <property type="component" value="Unassembled WGS sequence"/>
</dbReference>